<dbReference type="AlphaFoldDB" id="A0A7Z0BHB4"/>
<gene>
    <name evidence="1" type="ORF">HNR06_000425</name>
</gene>
<comment type="caution">
    <text evidence="1">The sequence shown here is derived from an EMBL/GenBank/DDBJ whole genome shotgun (WGS) entry which is preliminary data.</text>
</comment>
<evidence type="ECO:0000313" key="2">
    <source>
        <dbReference type="Proteomes" id="UP000584931"/>
    </source>
</evidence>
<dbReference type="Proteomes" id="UP000584931">
    <property type="component" value="Unassembled WGS sequence"/>
</dbReference>
<reference evidence="1 2" key="1">
    <citation type="submission" date="2020-07" db="EMBL/GenBank/DDBJ databases">
        <title>Sequencing the genomes of 1000 actinobacteria strains.</title>
        <authorList>
            <person name="Klenk H.-P."/>
        </authorList>
    </citation>
    <scope>NUCLEOTIDE SEQUENCE [LARGE SCALE GENOMIC DNA]</scope>
    <source>
        <strain evidence="1 2">DSM 45278</strain>
    </source>
</reference>
<protein>
    <submittedName>
        <fullName evidence="1">Uncharacterized protein</fullName>
    </submittedName>
</protein>
<accession>A0A7Z0BHB4</accession>
<dbReference type="EMBL" id="JACCHL010000001">
    <property type="protein sequence ID" value="NYH50836.1"/>
    <property type="molecule type" value="Genomic_DNA"/>
</dbReference>
<evidence type="ECO:0000313" key="1">
    <source>
        <dbReference type="EMBL" id="NYH50836.1"/>
    </source>
</evidence>
<organism evidence="1 2">
    <name type="scientific">Nocardiopsis sinuspersici</name>
    <dbReference type="NCBI Taxonomy" id="501010"/>
    <lineage>
        <taxon>Bacteria</taxon>
        <taxon>Bacillati</taxon>
        <taxon>Actinomycetota</taxon>
        <taxon>Actinomycetes</taxon>
        <taxon>Streptosporangiales</taxon>
        <taxon>Nocardiopsidaceae</taxon>
        <taxon>Nocardiopsis</taxon>
    </lineage>
</organism>
<name>A0A7Z0BHB4_9ACTN</name>
<sequence length="138" mass="15147">MPGYGVPLRTGTRRHQGRWCRATGTPWPRSTRTRRGGAEVIYTQTERVHPDLTGTAPWEAADADRGSVPRLSSAKLRTAIESGILWRVTADHTAVCAESPAIQLTNRTTVLRISQPRCCADNGTARPRTIPGSRERSS</sequence>
<proteinExistence type="predicted"/>